<evidence type="ECO:0000259" key="4">
    <source>
        <dbReference type="SMART" id="SM00822"/>
    </source>
</evidence>
<dbReference type="PRINTS" id="PR00081">
    <property type="entry name" value="GDHRDH"/>
</dbReference>
<sequence>MSHPQSLLSMQGHVALVTGASSGLGAHFAQVLATAGAHVILAARRKEKLNQLCARLKDAGHSAKAIAMDVTCPESIDAGIEETEASAGPVSVLINNAGVADPKRFLNIDQASWDFTMDTNLKGAWQVASKVSKRMLELQISGRIVNIASILGLRVGYGDSSYATSKAALIHLTKSMALELGRKGIRVNALCPGYFKTEINQHYFDSEKGQQYLAGILPKRLGRAHELDVPLLMLCSDAGSFINGIALPVDGGHLIGSL</sequence>
<dbReference type="CDD" id="cd05233">
    <property type="entry name" value="SDR_c"/>
    <property type="match status" value="1"/>
</dbReference>
<accession>A0A0U2ZNL3</accession>
<dbReference type="InterPro" id="IPR002347">
    <property type="entry name" value="SDR_fam"/>
</dbReference>
<dbReference type="AlphaFoldDB" id="A0A0U2ZNL3"/>
<keyword evidence="6" id="KW-1185">Reference proteome</keyword>
<keyword evidence="2" id="KW-0560">Oxidoreductase</keyword>
<dbReference type="EMBL" id="CP013650">
    <property type="protein sequence ID" value="ALS99868.1"/>
    <property type="molecule type" value="Genomic_DNA"/>
</dbReference>
<dbReference type="GO" id="GO:0016491">
    <property type="term" value="F:oxidoreductase activity"/>
    <property type="evidence" value="ECO:0007669"/>
    <property type="project" value="UniProtKB-KW"/>
</dbReference>
<dbReference type="InterPro" id="IPR036291">
    <property type="entry name" value="NAD(P)-bd_dom_sf"/>
</dbReference>
<dbReference type="InterPro" id="IPR020904">
    <property type="entry name" value="Sc_DH/Rdtase_CS"/>
</dbReference>
<dbReference type="PANTHER" id="PTHR43669">
    <property type="entry name" value="5-KETO-D-GLUCONATE 5-REDUCTASE"/>
    <property type="match status" value="1"/>
</dbReference>
<evidence type="ECO:0000256" key="2">
    <source>
        <dbReference type="ARBA" id="ARBA00023002"/>
    </source>
</evidence>
<dbReference type="InterPro" id="IPR057326">
    <property type="entry name" value="KR_dom"/>
</dbReference>
<dbReference type="PRINTS" id="PR00080">
    <property type="entry name" value="SDRFAMILY"/>
</dbReference>
<gene>
    <name evidence="5" type="ORF">AT746_17425</name>
</gene>
<organism evidence="5 6">
    <name type="scientific">Lacimicrobium alkaliphilum</name>
    <dbReference type="NCBI Taxonomy" id="1526571"/>
    <lineage>
        <taxon>Bacteria</taxon>
        <taxon>Pseudomonadati</taxon>
        <taxon>Pseudomonadota</taxon>
        <taxon>Gammaproteobacteria</taxon>
        <taxon>Alteromonadales</taxon>
        <taxon>Alteromonadaceae</taxon>
        <taxon>Lacimicrobium</taxon>
    </lineage>
</organism>
<protein>
    <submittedName>
        <fullName evidence="5">2-deoxy-D-gluconate 3-dehydrogenase</fullName>
    </submittedName>
</protein>
<reference evidence="5 6" key="1">
    <citation type="submission" date="2015-12" db="EMBL/GenBank/DDBJ databases">
        <title>Complete genome of Lacimicrobium alkaliphilum KCTC 32984.</title>
        <authorList>
            <person name="Kim S.-G."/>
            <person name="Lee Y.-J."/>
        </authorList>
    </citation>
    <scope>NUCLEOTIDE SEQUENCE [LARGE SCALE GENOMIC DNA]</scope>
    <source>
        <strain evidence="5 6">YelD216</strain>
    </source>
</reference>
<dbReference type="SUPFAM" id="SSF51735">
    <property type="entry name" value="NAD(P)-binding Rossmann-fold domains"/>
    <property type="match status" value="1"/>
</dbReference>
<dbReference type="Gene3D" id="3.40.50.720">
    <property type="entry name" value="NAD(P)-binding Rossmann-like Domain"/>
    <property type="match status" value="1"/>
</dbReference>
<dbReference type="KEGG" id="lal:AT746_17425"/>
<dbReference type="FunFam" id="3.40.50.720:FF:000084">
    <property type="entry name" value="Short-chain dehydrogenase reductase"/>
    <property type="match status" value="1"/>
</dbReference>
<comment type="similarity">
    <text evidence="1 3">Belongs to the short-chain dehydrogenases/reductases (SDR) family.</text>
</comment>
<dbReference type="PROSITE" id="PS00061">
    <property type="entry name" value="ADH_SHORT"/>
    <property type="match status" value="1"/>
</dbReference>
<name>A0A0U2ZNL3_9ALTE</name>
<dbReference type="Proteomes" id="UP000068447">
    <property type="component" value="Chromosome"/>
</dbReference>
<dbReference type="SMART" id="SM00822">
    <property type="entry name" value="PKS_KR"/>
    <property type="match status" value="1"/>
</dbReference>
<evidence type="ECO:0000313" key="5">
    <source>
        <dbReference type="EMBL" id="ALS99868.1"/>
    </source>
</evidence>
<dbReference type="STRING" id="1526571.AT746_17425"/>
<proteinExistence type="inferred from homology"/>
<evidence type="ECO:0000313" key="6">
    <source>
        <dbReference type="Proteomes" id="UP000068447"/>
    </source>
</evidence>
<evidence type="ECO:0000256" key="1">
    <source>
        <dbReference type="ARBA" id="ARBA00006484"/>
    </source>
</evidence>
<dbReference type="RefSeq" id="WP_062483061.1">
    <property type="nucleotide sequence ID" value="NZ_CP013650.1"/>
</dbReference>
<dbReference type="PANTHER" id="PTHR43669:SF3">
    <property type="entry name" value="ALCOHOL DEHYDROGENASE, PUTATIVE (AFU_ORTHOLOGUE AFUA_3G03445)-RELATED"/>
    <property type="match status" value="1"/>
</dbReference>
<evidence type="ECO:0000256" key="3">
    <source>
        <dbReference type="RuleBase" id="RU000363"/>
    </source>
</evidence>
<feature type="domain" description="Ketoreductase" evidence="4">
    <location>
        <begin position="13"/>
        <end position="193"/>
    </location>
</feature>
<dbReference type="Pfam" id="PF00106">
    <property type="entry name" value="adh_short"/>
    <property type="match status" value="1"/>
</dbReference>